<organism evidence="2 3">
    <name type="scientific">Microbacterium capsulatum</name>
    <dbReference type="NCBI Taxonomy" id="3041921"/>
    <lineage>
        <taxon>Bacteria</taxon>
        <taxon>Bacillati</taxon>
        <taxon>Actinomycetota</taxon>
        <taxon>Actinomycetes</taxon>
        <taxon>Micrococcales</taxon>
        <taxon>Microbacteriaceae</taxon>
        <taxon>Microbacterium</taxon>
    </lineage>
</organism>
<evidence type="ECO:0008006" key="4">
    <source>
        <dbReference type="Google" id="ProtNLM"/>
    </source>
</evidence>
<feature type="transmembrane region" description="Helical" evidence="1">
    <location>
        <begin position="76"/>
        <end position="100"/>
    </location>
</feature>
<keyword evidence="3" id="KW-1185">Reference proteome</keyword>
<reference evidence="2 3" key="1">
    <citation type="submission" date="2023-08" db="EMBL/GenBank/DDBJ databases">
        <title>Microbacterium sp. nov., isolated from a waste landfill.</title>
        <authorList>
            <person name="Wen W."/>
        </authorList>
    </citation>
    <scope>NUCLEOTIDE SEQUENCE [LARGE SCALE GENOMIC DNA]</scope>
    <source>
        <strain evidence="2 3">ASV81</strain>
    </source>
</reference>
<keyword evidence="1" id="KW-0472">Membrane</keyword>
<feature type="transmembrane region" description="Helical" evidence="1">
    <location>
        <begin position="127"/>
        <end position="145"/>
    </location>
</feature>
<keyword evidence="1" id="KW-0812">Transmembrane</keyword>
<name>A0ABU0XGX4_9MICO</name>
<proteinExistence type="predicted"/>
<feature type="transmembrane region" description="Helical" evidence="1">
    <location>
        <begin position="48"/>
        <end position="70"/>
    </location>
</feature>
<comment type="caution">
    <text evidence="2">The sequence shown here is derived from an EMBL/GenBank/DDBJ whole genome shotgun (WGS) entry which is preliminary data.</text>
</comment>
<evidence type="ECO:0000313" key="2">
    <source>
        <dbReference type="EMBL" id="MDQ4214382.1"/>
    </source>
</evidence>
<sequence length="146" mass="16539">MRVLLLIDLLIGGYNFGTIWAHEADIFRTWRLVGARFSEVQSTHWRRLPYWVFSPVALGLILAAVLPWIAPASWPAWGVWGSFVLQVVSLVLTATMWGPWQAKLSKDPRGSESPYLHQILSTHWIRTALYSLNALVLLVWSAVVMG</sequence>
<evidence type="ECO:0000313" key="3">
    <source>
        <dbReference type="Proteomes" id="UP001230289"/>
    </source>
</evidence>
<gene>
    <name evidence="2" type="ORF">RBR11_10695</name>
</gene>
<dbReference type="Proteomes" id="UP001230289">
    <property type="component" value="Unassembled WGS sequence"/>
</dbReference>
<protein>
    <recommendedName>
        <fullName evidence="4">DUF1772 domain-containing protein</fullName>
    </recommendedName>
</protein>
<dbReference type="RefSeq" id="WP_308489314.1">
    <property type="nucleotide sequence ID" value="NZ_JAVFCB010000005.1"/>
</dbReference>
<evidence type="ECO:0000256" key="1">
    <source>
        <dbReference type="SAM" id="Phobius"/>
    </source>
</evidence>
<accession>A0ABU0XGX4</accession>
<keyword evidence="1" id="KW-1133">Transmembrane helix</keyword>
<dbReference type="EMBL" id="JAVFCB010000005">
    <property type="protein sequence ID" value="MDQ4214382.1"/>
    <property type="molecule type" value="Genomic_DNA"/>
</dbReference>